<gene>
    <name evidence="1" type="ORF">AXFE_22150</name>
</gene>
<dbReference type="GO" id="GO:0016740">
    <property type="term" value="F:transferase activity"/>
    <property type="evidence" value="ECO:0007669"/>
    <property type="project" value="UniProtKB-KW"/>
</dbReference>
<reference evidence="1 2" key="1">
    <citation type="submission" date="2015-01" db="EMBL/GenBank/DDBJ databases">
        <title>Draft genome of the acidophilic iron oxidizer Acidithrix ferrooxidans strain Py-F3.</title>
        <authorList>
            <person name="Poehlein A."/>
            <person name="Eisen S."/>
            <person name="Schloemann M."/>
            <person name="Johnson B.D."/>
            <person name="Daniel R."/>
            <person name="Muehling M."/>
        </authorList>
    </citation>
    <scope>NUCLEOTIDE SEQUENCE [LARGE SCALE GENOMIC DNA]</scope>
    <source>
        <strain evidence="1 2">Py-F3</strain>
    </source>
</reference>
<dbReference type="Gene3D" id="3.40.50.150">
    <property type="entry name" value="Vaccinia Virus protein VP39"/>
    <property type="match status" value="1"/>
</dbReference>
<evidence type="ECO:0000313" key="1">
    <source>
        <dbReference type="EMBL" id="KJF16932.1"/>
    </source>
</evidence>
<keyword evidence="1" id="KW-0808">Transferase</keyword>
<sequence length="267" mass="30056">MKSRLEKLNSFWSTSLERWAIPDSFTKAKGLEPFRLDPLLFYPDFSRAQTPTVREVREALERLDPSDRSLLDVGAGAGGISLLLNQTFSHLTALDASQEMLAHLKIAADTLQIPHQKLTTLTSKWPTSQPVSAAVVVCANVLYNIASPVEFISALVDSSAAQVVIEVTAMHPHFSTREIWTKFHHYERPIDPNYEIIVEIVRALGFEPKIDRWERPRGDFRDPTELSRIAARACITKDHYEELSHFLSLNPPAPTAVVSISFKSHRS</sequence>
<organism evidence="1 2">
    <name type="scientific">Acidithrix ferrooxidans</name>
    <dbReference type="NCBI Taxonomy" id="1280514"/>
    <lineage>
        <taxon>Bacteria</taxon>
        <taxon>Bacillati</taxon>
        <taxon>Actinomycetota</taxon>
        <taxon>Acidimicrobiia</taxon>
        <taxon>Acidimicrobiales</taxon>
        <taxon>Acidimicrobiaceae</taxon>
        <taxon>Acidithrix</taxon>
    </lineage>
</organism>
<dbReference type="OrthoDB" id="5242847at2"/>
<dbReference type="SUPFAM" id="SSF53335">
    <property type="entry name" value="S-adenosyl-L-methionine-dependent methyltransferases"/>
    <property type="match status" value="1"/>
</dbReference>
<dbReference type="Pfam" id="PF13489">
    <property type="entry name" value="Methyltransf_23"/>
    <property type="match status" value="1"/>
</dbReference>
<protein>
    <submittedName>
        <fullName evidence="1">Mg-protoporphyrin IX methyl transferase</fullName>
    </submittedName>
</protein>
<dbReference type="InterPro" id="IPR029063">
    <property type="entry name" value="SAM-dependent_MTases_sf"/>
</dbReference>
<proteinExistence type="predicted"/>
<dbReference type="STRING" id="1280514.AXFE_22150"/>
<dbReference type="EMBL" id="JXYS01000070">
    <property type="protein sequence ID" value="KJF16932.1"/>
    <property type="molecule type" value="Genomic_DNA"/>
</dbReference>
<dbReference type="RefSeq" id="WP_152626033.1">
    <property type="nucleotide sequence ID" value="NZ_JXYS01000070.1"/>
</dbReference>
<keyword evidence="2" id="KW-1185">Reference proteome</keyword>
<comment type="caution">
    <text evidence="1">The sequence shown here is derived from an EMBL/GenBank/DDBJ whole genome shotgun (WGS) entry which is preliminary data.</text>
</comment>
<dbReference type="CDD" id="cd02440">
    <property type="entry name" value="AdoMet_MTases"/>
    <property type="match status" value="1"/>
</dbReference>
<evidence type="ECO:0000313" key="2">
    <source>
        <dbReference type="Proteomes" id="UP000032360"/>
    </source>
</evidence>
<accession>A0A0D8HGP3</accession>
<dbReference type="Proteomes" id="UP000032360">
    <property type="component" value="Unassembled WGS sequence"/>
</dbReference>
<name>A0A0D8HGP3_9ACTN</name>
<dbReference type="AlphaFoldDB" id="A0A0D8HGP3"/>